<dbReference type="OrthoDB" id="2417909at2"/>
<dbReference type="PATRIC" id="fig|886882.15.peg.3511"/>
<evidence type="ECO:0000259" key="1">
    <source>
        <dbReference type="Pfam" id="PF06114"/>
    </source>
</evidence>
<sequence>MICDLYQTLDINYPHELDIDQIAALWGADIVYYEGKPHAFWNEEDSVIFLNNSDSIPKQRSDFFHELSHIVRHEGDQENLPGLFVDLQETQAWHFSLIASMPHYLLPVPLEMTKDEYVRLLADEFHVSRELAVDRVEQIVSRLHDDYYYQQENVELLKSKIQIAVAFQRLNSKRKVIPINKFKA</sequence>
<dbReference type="InterPro" id="IPR010359">
    <property type="entry name" value="IrrE_HExxH"/>
</dbReference>
<accession>E3E5B0</accession>
<dbReference type="AlphaFoldDB" id="E3E5B0"/>
<dbReference type="HOGENOM" id="CLU_110129_1_0_9"/>
<dbReference type="KEGG" id="ppm:PPSC2_16445"/>
<dbReference type="Gene3D" id="1.10.10.2910">
    <property type="match status" value="1"/>
</dbReference>
<feature type="domain" description="IrrE N-terminal-like" evidence="1">
    <location>
        <begin position="35"/>
        <end position="136"/>
    </location>
</feature>
<gene>
    <name evidence="2" type="primary">xkdA</name>
    <name evidence="2" type="ORF">PPSC2_16445</name>
</gene>
<evidence type="ECO:0000313" key="3">
    <source>
        <dbReference type="Proteomes" id="UP000006868"/>
    </source>
</evidence>
<name>E3E5B0_PAEPS</name>
<dbReference type="Proteomes" id="UP000006868">
    <property type="component" value="Chromosome"/>
</dbReference>
<dbReference type="EMBL" id="CP002213">
    <property type="protein sequence ID" value="ADO57470.1"/>
    <property type="molecule type" value="Genomic_DNA"/>
</dbReference>
<evidence type="ECO:0000313" key="2">
    <source>
        <dbReference type="EMBL" id="ADO57470.1"/>
    </source>
</evidence>
<dbReference type="eggNOG" id="COG2856">
    <property type="taxonomic scope" value="Bacteria"/>
</dbReference>
<reference evidence="2 3" key="1">
    <citation type="journal article" date="2011" name="J. Bacteriol.">
        <title>Complete genome sequence of Paenibacillus polymyxa SC2, a strain of plant growth-promoting Rhizobacterium with broad-spectrum antimicrobial activity.</title>
        <authorList>
            <person name="Ma M."/>
            <person name="Wang C."/>
            <person name="Ding Y."/>
            <person name="Li L."/>
            <person name="Shen D."/>
            <person name="Jiang X."/>
            <person name="Guan D."/>
            <person name="Cao F."/>
            <person name="Chen H."/>
            <person name="Feng R."/>
            <person name="Wang X."/>
            <person name="Ge Y."/>
            <person name="Yao L."/>
            <person name="Bing X."/>
            <person name="Yang X."/>
            <person name="Li J."/>
            <person name="Du B."/>
        </authorList>
    </citation>
    <scope>NUCLEOTIDE SEQUENCE [LARGE SCALE GENOMIC DNA]</scope>
    <source>
        <strain evidence="2 3">SC2</strain>
    </source>
</reference>
<dbReference type="Pfam" id="PF06114">
    <property type="entry name" value="Peptidase_M78"/>
    <property type="match status" value="1"/>
</dbReference>
<protein>
    <submittedName>
        <fullName evidence="2">Phage-like element pbsx protein xkda</fullName>
    </submittedName>
</protein>
<proteinExistence type="predicted"/>
<organism evidence="2 3">
    <name type="scientific">Paenibacillus polymyxa (strain SC2)</name>
    <name type="common">Bacillus polymyxa</name>
    <dbReference type="NCBI Taxonomy" id="886882"/>
    <lineage>
        <taxon>Bacteria</taxon>
        <taxon>Bacillati</taxon>
        <taxon>Bacillota</taxon>
        <taxon>Bacilli</taxon>
        <taxon>Bacillales</taxon>
        <taxon>Paenibacillaceae</taxon>
        <taxon>Paenibacillus</taxon>
    </lineage>
</organism>
<dbReference type="RefSeq" id="WP_013372056.1">
    <property type="nucleotide sequence ID" value="NC_014622.2"/>
</dbReference>